<dbReference type="InterPro" id="IPR031157">
    <property type="entry name" value="G_TR_CS"/>
</dbReference>
<comment type="similarity">
    <text evidence="2 8">Belongs to the TRAFAC class translation factor GTPase superfamily. Classic translation factor GTPase family. PrfC subfamily.</text>
</comment>
<evidence type="ECO:0000256" key="7">
    <source>
        <dbReference type="ARBA" id="ARBA00073639"/>
    </source>
</evidence>
<dbReference type="GO" id="GO:0005829">
    <property type="term" value="C:cytosol"/>
    <property type="evidence" value="ECO:0007669"/>
    <property type="project" value="TreeGrafter"/>
</dbReference>
<dbReference type="GO" id="GO:0005525">
    <property type="term" value="F:GTP binding"/>
    <property type="evidence" value="ECO:0007669"/>
    <property type="project" value="UniProtKB-UniRule"/>
</dbReference>
<protein>
    <recommendedName>
        <fullName evidence="7 8">Peptide chain release factor 3</fullName>
        <shortName evidence="8">RF-3</shortName>
    </recommendedName>
</protein>
<dbReference type="SUPFAM" id="SSF50447">
    <property type="entry name" value="Translation proteins"/>
    <property type="match status" value="1"/>
</dbReference>
<proteinExistence type="inferred from homology"/>
<evidence type="ECO:0000313" key="10">
    <source>
        <dbReference type="EMBL" id="TGK91795.1"/>
    </source>
</evidence>
<dbReference type="OrthoDB" id="9801591at2"/>
<dbReference type="GO" id="GO:0006449">
    <property type="term" value="P:regulation of translational termination"/>
    <property type="evidence" value="ECO:0007669"/>
    <property type="project" value="UniProtKB-UniRule"/>
</dbReference>
<dbReference type="PROSITE" id="PS00301">
    <property type="entry name" value="G_TR_1"/>
    <property type="match status" value="1"/>
</dbReference>
<dbReference type="Pfam" id="PF22042">
    <property type="entry name" value="EF-G_D2"/>
    <property type="match status" value="1"/>
</dbReference>
<dbReference type="InterPro" id="IPR027417">
    <property type="entry name" value="P-loop_NTPase"/>
</dbReference>
<dbReference type="PROSITE" id="PS51722">
    <property type="entry name" value="G_TR_2"/>
    <property type="match status" value="1"/>
</dbReference>
<dbReference type="InterPro" id="IPR004548">
    <property type="entry name" value="PrfC"/>
</dbReference>
<dbReference type="Gene3D" id="3.30.70.3280">
    <property type="entry name" value="Peptide chain release factor 3, domain III"/>
    <property type="match status" value="1"/>
</dbReference>
<keyword evidence="4 8" id="KW-0547">Nucleotide-binding</keyword>
<feature type="binding site" evidence="8">
    <location>
        <begin position="142"/>
        <end position="145"/>
    </location>
    <ligand>
        <name>GTP</name>
        <dbReference type="ChEBI" id="CHEBI:37565"/>
    </ligand>
</feature>
<dbReference type="InterPro" id="IPR053905">
    <property type="entry name" value="EF-G-like_DII"/>
</dbReference>
<dbReference type="FunFam" id="3.40.50.300:FF:000542">
    <property type="entry name" value="Peptide chain release factor 3"/>
    <property type="match status" value="1"/>
</dbReference>
<dbReference type="Proteomes" id="UP000297891">
    <property type="component" value="Unassembled WGS sequence"/>
</dbReference>
<sequence length="529" mass="59050">MSPELIEREVLRRKTFAIIAHPDAGKTTLTEKLLLYGGAIQLAGAVKAKKEGKSATSDWMAMEKERGISITSAALQFEYKNNILNLLDTPGHEDFSEDTYRTLMAADTAVMVLDAGKGVEPQTIKLFRVCRDRGIPIITFINKMDRPTKDLYALLDEIEKVLGIKAVPDVWPLGTGFDFKGVYDLRDQQLYLFDRTPGGKQKAASRMAGPNDPSLDEQFDSEIVSAFREQIDLVENGIGKVDKNSFLLGKETPVYFGSAVNNFGIELFLNKFLELAPGPDHIPLRDGNYLDPINAPFSAFVFKVQANMNKAHRDRIAFLRICSGVFERGLNVNHNRLDKPVKLSSSFAFFGQDRNTVDTAYPGDIIGLVNPGTYKIGDVLSTGNTPPLRPLPSFAPELFATISCKDTLQLKSFKKGLDQLAEEGILHLFTSRTIGGGVPIIGAMGKLQFEVFQRRLKDEYSADTSIHILPYGISRWVKKDDRNKIPSNANLVEDLFGNMALLFDTEWDMNYFHKNNEEIELLDNPPLED</sequence>
<name>A0A2M9Y165_9LEPT</name>
<dbReference type="NCBIfam" id="NF001964">
    <property type="entry name" value="PRK00741.1"/>
    <property type="match status" value="1"/>
</dbReference>
<feature type="domain" description="Tr-type G" evidence="9">
    <location>
        <begin position="11"/>
        <end position="280"/>
    </location>
</feature>
<dbReference type="InterPro" id="IPR000795">
    <property type="entry name" value="T_Tr_GTP-bd_dom"/>
</dbReference>
<dbReference type="Gene3D" id="3.40.50.300">
    <property type="entry name" value="P-loop containing nucleotide triphosphate hydrolases"/>
    <property type="match status" value="2"/>
</dbReference>
<dbReference type="SUPFAM" id="SSF54980">
    <property type="entry name" value="EF-G C-terminal domain-like"/>
    <property type="match status" value="1"/>
</dbReference>
<comment type="subcellular location">
    <subcellularLocation>
        <location evidence="1 8">Cytoplasm</location>
    </subcellularLocation>
</comment>
<evidence type="ECO:0000256" key="2">
    <source>
        <dbReference type="ARBA" id="ARBA00009978"/>
    </source>
</evidence>
<evidence type="ECO:0000256" key="1">
    <source>
        <dbReference type="ARBA" id="ARBA00004496"/>
    </source>
</evidence>
<feature type="binding site" evidence="8">
    <location>
        <begin position="88"/>
        <end position="92"/>
    </location>
    <ligand>
        <name>GTP</name>
        <dbReference type="ChEBI" id="CHEBI:37565"/>
    </ligand>
</feature>
<evidence type="ECO:0000256" key="6">
    <source>
        <dbReference type="ARBA" id="ARBA00023134"/>
    </source>
</evidence>
<dbReference type="InterPro" id="IPR032090">
    <property type="entry name" value="RF3_C"/>
</dbReference>
<dbReference type="GO" id="GO:0016150">
    <property type="term" value="F:translation release factor activity, codon nonspecific"/>
    <property type="evidence" value="ECO:0007669"/>
    <property type="project" value="TreeGrafter"/>
</dbReference>
<evidence type="ECO:0000256" key="4">
    <source>
        <dbReference type="ARBA" id="ARBA00022741"/>
    </source>
</evidence>
<dbReference type="Pfam" id="PF16658">
    <property type="entry name" value="RF3_C"/>
    <property type="match status" value="1"/>
</dbReference>
<evidence type="ECO:0000256" key="3">
    <source>
        <dbReference type="ARBA" id="ARBA00022490"/>
    </source>
</evidence>
<dbReference type="InterPro" id="IPR035647">
    <property type="entry name" value="EFG_III/V"/>
</dbReference>
<dbReference type="GO" id="GO:0016149">
    <property type="term" value="F:translation release factor activity, codon specific"/>
    <property type="evidence" value="ECO:0007669"/>
    <property type="project" value="UniProtKB-UniRule"/>
</dbReference>
<dbReference type="CDD" id="cd03689">
    <property type="entry name" value="RF3_II"/>
    <property type="match status" value="1"/>
</dbReference>
<dbReference type="HAMAP" id="MF_00072">
    <property type="entry name" value="Rel_fac_3"/>
    <property type="match status" value="1"/>
</dbReference>
<evidence type="ECO:0000313" key="11">
    <source>
        <dbReference type="Proteomes" id="UP000297891"/>
    </source>
</evidence>
<dbReference type="PANTHER" id="PTHR43556:SF2">
    <property type="entry name" value="PEPTIDE CHAIN RELEASE FACTOR RF3"/>
    <property type="match status" value="1"/>
</dbReference>
<comment type="caution">
    <text evidence="8">Lacks conserved residue(s) required for the propagation of feature annotation.</text>
</comment>
<dbReference type="InterPro" id="IPR038467">
    <property type="entry name" value="RF3_dom_3_sf"/>
</dbReference>
<dbReference type="AlphaFoldDB" id="A0A2M9Y165"/>
<dbReference type="RefSeq" id="WP_100790642.1">
    <property type="nucleotide sequence ID" value="NZ_NPDQ01000004.1"/>
</dbReference>
<comment type="function">
    <text evidence="8">Increases the formation of ribosomal termination complexes and stimulates activities of RF-1 and RF-2. It binds guanine nucleotides and has strong preference for UGA stop codons. It may interact directly with the ribosome. The stimulation of RF-1 and RF-2 is significantly reduced by GTP and GDP, but not by GMP.</text>
</comment>
<dbReference type="GO" id="GO:0003924">
    <property type="term" value="F:GTPase activity"/>
    <property type="evidence" value="ECO:0007669"/>
    <property type="project" value="InterPro"/>
</dbReference>
<evidence type="ECO:0000256" key="8">
    <source>
        <dbReference type="HAMAP-Rule" id="MF_00072"/>
    </source>
</evidence>
<dbReference type="PRINTS" id="PR00315">
    <property type="entry name" value="ELONGATNFCT"/>
</dbReference>
<keyword evidence="6 8" id="KW-0342">GTP-binding</keyword>
<comment type="caution">
    <text evidence="10">The sequence shown here is derived from an EMBL/GenBank/DDBJ whole genome shotgun (WGS) entry which is preliminary data.</text>
</comment>
<gene>
    <name evidence="8" type="primary">prfC</name>
    <name evidence="10" type="ORF">EHQ30_16515</name>
</gene>
<dbReference type="NCBIfam" id="TIGR00503">
    <property type="entry name" value="prfC"/>
    <property type="match status" value="1"/>
</dbReference>
<evidence type="ECO:0000259" key="9">
    <source>
        <dbReference type="PROSITE" id="PS51722"/>
    </source>
</evidence>
<keyword evidence="5 8" id="KW-0648">Protein biosynthesis</keyword>
<dbReference type="PANTHER" id="PTHR43556">
    <property type="entry name" value="PEPTIDE CHAIN RELEASE FACTOR RF3"/>
    <property type="match status" value="1"/>
</dbReference>
<dbReference type="InterPro" id="IPR005225">
    <property type="entry name" value="Small_GTP-bd"/>
</dbReference>
<dbReference type="SUPFAM" id="SSF52540">
    <property type="entry name" value="P-loop containing nucleoside triphosphate hydrolases"/>
    <property type="match status" value="1"/>
</dbReference>
<dbReference type="EMBL" id="RQFP01000014">
    <property type="protein sequence ID" value="TGK91795.1"/>
    <property type="molecule type" value="Genomic_DNA"/>
</dbReference>
<keyword evidence="3 8" id="KW-0963">Cytoplasm</keyword>
<reference evidence="10" key="1">
    <citation type="journal article" date="2019" name="PLoS Negl. Trop. Dis.">
        <title>Revisiting the worldwide diversity of Leptospira species in the environment.</title>
        <authorList>
            <person name="Vincent A.T."/>
            <person name="Schiettekatte O."/>
            <person name="Bourhy P."/>
            <person name="Veyrier F.J."/>
            <person name="Picardeau M."/>
        </authorList>
    </citation>
    <scope>NUCLEOTIDE SEQUENCE [LARGE SCALE GENOMIC DNA]</scope>
    <source>
        <strain evidence="10">201800277</strain>
    </source>
</reference>
<dbReference type="NCBIfam" id="TIGR00231">
    <property type="entry name" value="small_GTP"/>
    <property type="match status" value="1"/>
</dbReference>
<organism evidence="10 11">
    <name type="scientific">Leptospira brenneri</name>
    <dbReference type="NCBI Taxonomy" id="2023182"/>
    <lineage>
        <taxon>Bacteria</taxon>
        <taxon>Pseudomonadati</taxon>
        <taxon>Spirochaetota</taxon>
        <taxon>Spirochaetia</taxon>
        <taxon>Leptospirales</taxon>
        <taxon>Leptospiraceae</taxon>
        <taxon>Leptospira</taxon>
    </lineage>
</organism>
<dbReference type="FunFam" id="3.30.70.3280:FF:000001">
    <property type="entry name" value="Peptide chain release factor 3"/>
    <property type="match status" value="1"/>
</dbReference>
<dbReference type="Pfam" id="PF00009">
    <property type="entry name" value="GTP_EFTU"/>
    <property type="match status" value="1"/>
</dbReference>
<evidence type="ECO:0000256" key="5">
    <source>
        <dbReference type="ARBA" id="ARBA00022917"/>
    </source>
</evidence>
<dbReference type="InterPro" id="IPR009000">
    <property type="entry name" value="Transl_B-barrel_sf"/>
</dbReference>
<keyword evidence="11" id="KW-1185">Reference proteome</keyword>
<dbReference type="CDD" id="cd04169">
    <property type="entry name" value="RF3"/>
    <property type="match status" value="1"/>
</dbReference>
<accession>A0A2M9Y165</accession>
<dbReference type="InterPro" id="IPR041732">
    <property type="entry name" value="RF3_GTP-bd"/>
</dbReference>